<feature type="compositionally biased region" description="Polar residues" evidence="1">
    <location>
        <begin position="735"/>
        <end position="750"/>
    </location>
</feature>
<feature type="region of interest" description="Disordered" evidence="1">
    <location>
        <begin position="348"/>
        <end position="415"/>
    </location>
</feature>
<organism evidence="3 4">
    <name type="scientific">Diaporthe helianthi</name>
    <dbReference type="NCBI Taxonomy" id="158607"/>
    <lineage>
        <taxon>Eukaryota</taxon>
        <taxon>Fungi</taxon>
        <taxon>Dikarya</taxon>
        <taxon>Ascomycota</taxon>
        <taxon>Pezizomycotina</taxon>
        <taxon>Sordariomycetes</taxon>
        <taxon>Sordariomycetidae</taxon>
        <taxon>Diaporthales</taxon>
        <taxon>Diaporthaceae</taxon>
        <taxon>Diaporthe</taxon>
    </lineage>
</organism>
<dbReference type="OrthoDB" id="4760011at2759"/>
<feature type="compositionally biased region" description="Polar residues" evidence="1">
    <location>
        <begin position="518"/>
        <end position="529"/>
    </location>
</feature>
<proteinExistence type="predicted"/>
<feature type="compositionally biased region" description="Low complexity" evidence="1">
    <location>
        <begin position="108"/>
        <end position="118"/>
    </location>
</feature>
<feature type="compositionally biased region" description="Polar residues" evidence="1">
    <location>
        <begin position="627"/>
        <end position="647"/>
    </location>
</feature>
<feature type="region of interest" description="Disordered" evidence="1">
    <location>
        <begin position="222"/>
        <end position="248"/>
    </location>
</feature>
<feature type="region of interest" description="Disordered" evidence="1">
    <location>
        <begin position="80"/>
        <end position="124"/>
    </location>
</feature>
<keyword evidence="2" id="KW-0812">Transmembrane</keyword>
<dbReference type="AlphaFoldDB" id="A0A2P5I2G6"/>
<feature type="region of interest" description="Disordered" evidence="1">
    <location>
        <begin position="931"/>
        <end position="988"/>
    </location>
</feature>
<feature type="compositionally biased region" description="Polar residues" evidence="1">
    <location>
        <begin position="591"/>
        <end position="605"/>
    </location>
</feature>
<dbReference type="Proteomes" id="UP000094444">
    <property type="component" value="Unassembled WGS sequence"/>
</dbReference>
<feature type="compositionally biased region" description="Low complexity" evidence="1">
    <location>
        <begin position="537"/>
        <end position="553"/>
    </location>
</feature>
<dbReference type="InParanoid" id="A0A2P5I2G6"/>
<feature type="compositionally biased region" description="Polar residues" evidence="1">
    <location>
        <begin position="561"/>
        <end position="571"/>
    </location>
</feature>
<keyword evidence="2" id="KW-1133">Transmembrane helix</keyword>
<accession>A0A2P5I2G6</accession>
<evidence type="ECO:0000313" key="3">
    <source>
        <dbReference type="EMBL" id="POS76689.1"/>
    </source>
</evidence>
<comment type="caution">
    <text evidence="3">The sequence shown here is derived from an EMBL/GenBank/DDBJ whole genome shotgun (WGS) entry which is preliminary data.</text>
</comment>
<feature type="region of interest" description="Disordered" evidence="1">
    <location>
        <begin position="731"/>
        <end position="762"/>
    </location>
</feature>
<feature type="region of interest" description="Disordered" evidence="1">
    <location>
        <begin position="434"/>
        <end position="667"/>
    </location>
</feature>
<keyword evidence="4" id="KW-1185">Reference proteome</keyword>
<evidence type="ECO:0000256" key="1">
    <source>
        <dbReference type="SAM" id="MobiDB-lite"/>
    </source>
</evidence>
<protein>
    <submittedName>
        <fullName evidence="3">Uncharacterized protein</fullName>
    </submittedName>
</protein>
<feature type="region of interest" description="Disordered" evidence="1">
    <location>
        <begin position="697"/>
        <end position="719"/>
    </location>
</feature>
<reference evidence="3" key="1">
    <citation type="submission" date="2017-09" db="EMBL/GenBank/DDBJ databases">
        <title>Polyketide synthases of a Diaporthe helianthi virulent isolate.</title>
        <authorList>
            <person name="Baroncelli R."/>
        </authorList>
    </citation>
    <scope>NUCLEOTIDE SEQUENCE [LARGE SCALE GENOMIC DNA]</scope>
    <source>
        <strain evidence="3">7/96</strain>
    </source>
</reference>
<feature type="compositionally biased region" description="Polar residues" evidence="1">
    <location>
        <begin position="351"/>
        <end position="363"/>
    </location>
</feature>
<dbReference type="EMBL" id="MAVT02000343">
    <property type="protein sequence ID" value="POS76689.1"/>
    <property type="molecule type" value="Genomic_DNA"/>
</dbReference>
<sequence>MADISAAVEDFKDGITDTSRRVAAVLPLWAIIVIVVVGTGLLALLVGLCCLCLCRRRRGRKVAEGDVTVHGYSTITAAAPSSSAGASRSSEEGGAPGGRHKLRKRPPSSASSSSSFGNDGDGGVVVTVDDRGIEVEEVEVGRGEPEFRNLATAPARKASMLAIPPLLTGLRASIVSIGGGQGSAGRSGNGGLNISHDGANHNTNWHRRRTSEAWIDEDALHGPEVSPTKRSAAAAMRRSRTRTRMKSWGASIRESWPLKTPSPTLPLLPHFGSLSGGQEADAGHESFAMFQYNKEYDGAAGDRLVPNLSPPLAIVTRQRNGQLSPPRQLPKAPDQALLAANASTAGLRPGSNFNGTASASNSPRGRGLSYYKYEDAEQPVKSSGSPRSRVVQRGVGVGTGVAGPRGRGPSADSTMTQILKDTEKRLQGRVATGVAMRNRSSSSPPKRPPPPPLGLGPGFVTVALVKSRSRTPSPTKATMGAHGVASSHARQNSQVSFASEPDSLFDDPLPSLPYHGLTSPSRSKPSQELSPHKRRPSLVPSFTSSASSLSTIHSETEEAMTPNTTAPNSSIPFGMNQIDGLGDPFMPSKNMKMSTPASKKASSSVGRGAQHSGTRSHKRDKTHNAKSDSPLSPVTGNMRSPDTTPTRGGNRHATAKGAARSDGAQPAAATIVGLSPAKVGNKGGPVPLLRRLSDLAPPFRSRDETPRVSHPSPVLPNTNARLSSVYNFYADMPESSGQNNDHYNPNTDPISNRRRADGGQTRMVSLSAASVSSSLYSDASAAERERERQNAALSRISILLNQEIGQQQGPGGGSISSSSSSRPKPTVRMLSQNYHHQHQQQAQYGADPRVSTTVAAVAELRRMNSQVSAYSTAAASAYSDTSSLAAAANIRPESVVPPRGGAAAARNYLGLGSPVRSSPDREVRGRYELGDDDVDALTPTRNNRRVLRQRSGSVERDGSSGSGNEDGLSLYDQDGFYITPARGHGLRS</sequence>
<feature type="compositionally biased region" description="Polar residues" evidence="1">
    <location>
        <begin position="488"/>
        <end position="497"/>
    </location>
</feature>
<feature type="region of interest" description="Disordered" evidence="1">
    <location>
        <begin position="805"/>
        <end position="827"/>
    </location>
</feature>
<feature type="transmembrane region" description="Helical" evidence="2">
    <location>
        <begin position="28"/>
        <end position="54"/>
    </location>
</feature>
<feature type="compositionally biased region" description="Low complexity" evidence="1">
    <location>
        <begin position="382"/>
        <end position="394"/>
    </location>
</feature>
<evidence type="ECO:0000256" key="2">
    <source>
        <dbReference type="SAM" id="Phobius"/>
    </source>
</evidence>
<feature type="compositionally biased region" description="Pro residues" evidence="1">
    <location>
        <begin position="445"/>
        <end position="454"/>
    </location>
</feature>
<keyword evidence="2" id="KW-0472">Membrane</keyword>
<feature type="compositionally biased region" description="Gly residues" evidence="1">
    <location>
        <begin position="395"/>
        <end position="406"/>
    </location>
</feature>
<evidence type="ECO:0000313" key="4">
    <source>
        <dbReference type="Proteomes" id="UP000094444"/>
    </source>
</evidence>
<gene>
    <name evidence="3" type="ORF">DHEL01_v204924</name>
</gene>
<name>A0A2P5I2G6_DIAHE</name>